<dbReference type="OrthoDB" id="539213at2759"/>
<evidence type="ECO:0000256" key="3">
    <source>
        <dbReference type="PROSITE-ProRule" id="PRU00023"/>
    </source>
</evidence>
<dbReference type="SMR" id="A2FC10"/>
<dbReference type="EMBL" id="DS113710">
    <property type="protein sequence ID" value="EAX97556.1"/>
    <property type="molecule type" value="Genomic_DNA"/>
</dbReference>
<dbReference type="AlphaFoldDB" id="A2FC10"/>
<keyword evidence="5" id="KW-1185">Reference proteome</keyword>
<dbReference type="SUPFAM" id="SSF48403">
    <property type="entry name" value="Ankyrin repeat"/>
    <property type="match status" value="1"/>
</dbReference>
<proteinExistence type="predicted"/>
<dbReference type="eggNOG" id="KOG0817">
    <property type="taxonomic scope" value="Eukaryota"/>
</dbReference>
<reference evidence="4" key="2">
    <citation type="journal article" date="2007" name="Science">
        <title>Draft genome sequence of the sexually transmitted pathogen Trichomonas vaginalis.</title>
        <authorList>
            <person name="Carlton J.M."/>
            <person name="Hirt R.P."/>
            <person name="Silva J.C."/>
            <person name="Delcher A.L."/>
            <person name="Schatz M."/>
            <person name="Zhao Q."/>
            <person name="Wortman J.R."/>
            <person name="Bidwell S.L."/>
            <person name="Alsmark U.C.M."/>
            <person name="Besteiro S."/>
            <person name="Sicheritz-Ponten T."/>
            <person name="Noel C.J."/>
            <person name="Dacks J.B."/>
            <person name="Foster P.G."/>
            <person name="Simillion C."/>
            <person name="Van de Peer Y."/>
            <person name="Miranda-Saavedra D."/>
            <person name="Barton G.J."/>
            <person name="Westrop G.D."/>
            <person name="Mueller S."/>
            <person name="Dessi D."/>
            <person name="Fiori P.L."/>
            <person name="Ren Q."/>
            <person name="Paulsen I."/>
            <person name="Zhang H."/>
            <person name="Bastida-Corcuera F.D."/>
            <person name="Simoes-Barbosa A."/>
            <person name="Brown M.T."/>
            <person name="Hayes R.D."/>
            <person name="Mukherjee M."/>
            <person name="Okumura C.Y."/>
            <person name="Schneider R."/>
            <person name="Smith A.J."/>
            <person name="Vanacova S."/>
            <person name="Villalvazo M."/>
            <person name="Haas B.J."/>
            <person name="Pertea M."/>
            <person name="Feldblyum T.V."/>
            <person name="Utterback T.R."/>
            <person name="Shu C.L."/>
            <person name="Osoegawa K."/>
            <person name="de Jong P.J."/>
            <person name="Hrdy I."/>
            <person name="Horvathova L."/>
            <person name="Zubacova Z."/>
            <person name="Dolezal P."/>
            <person name="Malik S.B."/>
            <person name="Logsdon J.M. Jr."/>
            <person name="Henze K."/>
            <person name="Gupta A."/>
            <person name="Wang C.C."/>
            <person name="Dunne R.L."/>
            <person name="Upcroft J.A."/>
            <person name="Upcroft P."/>
            <person name="White O."/>
            <person name="Salzberg S.L."/>
            <person name="Tang P."/>
            <person name="Chiu C.-H."/>
            <person name="Lee Y.-S."/>
            <person name="Embley T.M."/>
            <person name="Coombs G.H."/>
            <person name="Mottram J.C."/>
            <person name="Tachezy J."/>
            <person name="Fraser-Liggett C.M."/>
            <person name="Johnson P.J."/>
        </authorList>
    </citation>
    <scope>NUCLEOTIDE SEQUENCE [LARGE SCALE GENOMIC DNA]</scope>
    <source>
        <strain evidence="4">G3</strain>
    </source>
</reference>
<dbReference type="InParanoid" id="A2FC10"/>
<protein>
    <submittedName>
        <fullName evidence="4">Ankyrin repeat protein, putative</fullName>
    </submittedName>
</protein>
<feature type="repeat" description="ANK" evidence="3">
    <location>
        <begin position="18"/>
        <end position="52"/>
    </location>
</feature>
<dbReference type="STRING" id="5722.A2FC10"/>
<reference evidence="4" key="1">
    <citation type="submission" date="2006-10" db="EMBL/GenBank/DDBJ databases">
        <authorList>
            <person name="Amadeo P."/>
            <person name="Zhao Q."/>
            <person name="Wortman J."/>
            <person name="Fraser-Liggett C."/>
            <person name="Carlton J."/>
        </authorList>
    </citation>
    <scope>NUCLEOTIDE SEQUENCE</scope>
    <source>
        <strain evidence="4">G3</strain>
    </source>
</reference>
<evidence type="ECO:0000256" key="1">
    <source>
        <dbReference type="ARBA" id="ARBA00022737"/>
    </source>
</evidence>
<accession>A2FC10</accession>
<feature type="repeat" description="ANK" evidence="3">
    <location>
        <begin position="53"/>
        <end position="85"/>
    </location>
</feature>
<keyword evidence="1" id="KW-0677">Repeat</keyword>
<dbReference type="SMART" id="SM00248">
    <property type="entry name" value="ANK"/>
    <property type="match status" value="3"/>
</dbReference>
<evidence type="ECO:0000256" key="2">
    <source>
        <dbReference type="ARBA" id="ARBA00023043"/>
    </source>
</evidence>
<organism evidence="4 5">
    <name type="scientific">Trichomonas vaginalis (strain ATCC PRA-98 / G3)</name>
    <dbReference type="NCBI Taxonomy" id="412133"/>
    <lineage>
        <taxon>Eukaryota</taxon>
        <taxon>Metamonada</taxon>
        <taxon>Parabasalia</taxon>
        <taxon>Trichomonadida</taxon>
        <taxon>Trichomonadidae</taxon>
        <taxon>Trichomonas</taxon>
    </lineage>
</organism>
<gene>
    <name evidence="4" type="ORF">TVAG_006870</name>
</gene>
<dbReference type="Pfam" id="PF12796">
    <property type="entry name" value="Ank_2"/>
    <property type="match status" value="1"/>
</dbReference>
<dbReference type="Gene3D" id="1.25.40.20">
    <property type="entry name" value="Ankyrin repeat-containing domain"/>
    <property type="match status" value="1"/>
</dbReference>
<evidence type="ECO:0000313" key="4">
    <source>
        <dbReference type="EMBL" id="EAX97556.1"/>
    </source>
</evidence>
<dbReference type="PROSITE" id="PS50297">
    <property type="entry name" value="ANK_REP_REGION"/>
    <property type="match status" value="2"/>
</dbReference>
<dbReference type="InterPro" id="IPR036770">
    <property type="entry name" value="Ankyrin_rpt-contain_sf"/>
</dbReference>
<dbReference type="VEuPathDB" id="TrichDB:TVAGG3_0964090"/>
<dbReference type="InterPro" id="IPR002110">
    <property type="entry name" value="Ankyrin_rpt"/>
</dbReference>
<evidence type="ECO:0000313" key="5">
    <source>
        <dbReference type="Proteomes" id="UP000001542"/>
    </source>
</evidence>
<dbReference type="PROSITE" id="PS50088">
    <property type="entry name" value="ANK_REPEAT"/>
    <property type="match status" value="2"/>
</dbReference>
<sequence length="119" mass="13188">MLVFLVKNGADTNIVYNKRRTPLHIATAKFCLNFNVCEHLILNGCDVNAKDIDGKTVLHYVASTHILALAEIFVSHGADINAKDNENQTPLQIASKDEVSKDIAEYLMNLGKEHEHSSV</sequence>
<dbReference type="KEGG" id="tva:4755342"/>
<dbReference type="PANTHER" id="PTHR24171">
    <property type="entry name" value="ANKYRIN REPEAT DOMAIN-CONTAINING PROTEIN 39-RELATED"/>
    <property type="match status" value="1"/>
</dbReference>
<keyword evidence="2 3" id="KW-0040">ANK repeat</keyword>
<dbReference type="RefSeq" id="XP_001310486.1">
    <property type="nucleotide sequence ID" value="XM_001310485.1"/>
</dbReference>
<dbReference type="Proteomes" id="UP000001542">
    <property type="component" value="Unassembled WGS sequence"/>
</dbReference>
<dbReference type="PANTHER" id="PTHR24171:SF9">
    <property type="entry name" value="ANKYRIN REPEAT DOMAIN-CONTAINING PROTEIN 39"/>
    <property type="match status" value="1"/>
</dbReference>
<name>A2FC10_TRIV3</name>
<dbReference type="VEuPathDB" id="TrichDB:TVAG_006870"/>